<dbReference type="GO" id="GO:0004061">
    <property type="term" value="F:arylformamidase activity"/>
    <property type="evidence" value="ECO:0007669"/>
    <property type="project" value="InterPro"/>
</dbReference>
<comment type="subcellular location">
    <subcellularLocation>
        <location evidence="1">Secreted</location>
        <location evidence="1">Extracellular space</location>
        <location evidence="1">Extracellular matrix</location>
    </subcellularLocation>
</comment>
<keyword evidence="3" id="KW-0964">Secreted</keyword>
<evidence type="ECO:0000313" key="4">
    <source>
        <dbReference type="EMBL" id="KAK9811405.1"/>
    </source>
</evidence>
<evidence type="ECO:0008006" key="6">
    <source>
        <dbReference type="Google" id="ProtNLM"/>
    </source>
</evidence>
<dbReference type="EMBL" id="JALJOR010000009">
    <property type="protein sequence ID" value="KAK9811405.1"/>
    <property type="molecule type" value="Genomic_DNA"/>
</dbReference>
<organism evidence="4 5">
    <name type="scientific">[Myrmecia] bisecta</name>
    <dbReference type="NCBI Taxonomy" id="41462"/>
    <lineage>
        <taxon>Eukaryota</taxon>
        <taxon>Viridiplantae</taxon>
        <taxon>Chlorophyta</taxon>
        <taxon>core chlorophytes</taxon>
        <taxon>Trebouxiophyceae</taxon>
        <taxon>Trebouxiales</taxon>
        <taxon>Trebouxiaceae</taxon>
        <taxon>Myrmecia</taxon>
    </lineage>
</organism>
<sequence length="173" mass="18612">MKFPAHTGTHVDAPGHLIHEAYEQGRGVESLSLDVLNGPALIVEVPPGHNITAKVLQNLQIPPSTKRLLLKTDNTAKGLMTKTAFDTSYTGVTTDGAQWLVDNTNISLIGNDYLTIAVYDDLMGPHEVLMGQGVMIVEGLDFRAIEPGLYMLHCLPLKLVGSDGAPVRCIAEV</sequence>
<proteinExistence type="inferred from homology"/>
<dbReference type="AlphaFoldDB" id="A0AAW1PNR6"/>
<dbReference type="PANTHER" id="PTHR31118">
    <property type="entry name" value="CYCLASE-LIKE PROTEIN 2"/>
    <property type="match status" value="1"/>
</dbReference>
<comment type="similarity">
    <text evidence="2">Belongs to the Cyclase 1 superfamily.</text>
</comment>
<dbReference type="InterPro" id="IPR007325">
    <property type="entry name" value="KFase/CYL"/>
</dbReference>
<comment type="caution">
    <text evidence="4">The sequence shown here is derived from an EMBL/GenBank/DDBJ whole genome shotgun (WGS) entry which is preliminary data.</text>
</comment>
<name>A0AAW1PNR6_9CHLO</name>
<evidence type="ECO:0000256" key="1">
    <source>
        <dbReference type="ARBA" id="ARBA00004498"/>
    </source>
</evidence>
<keyword evidence="5" id="KW-1185">Reference proteome</keyword>
<gene>
    <name evidence="4" type="ORF">WJX72_003393</name>
</gene>
<dbReference type="Gene3D" id="3.50.30.50">
    <property type="entry name" value="Putative cyclase"/>
    <property type="match status" value="1"/>
</dbReference>
<dbReference type="SUPFAM" id="SSF102198">
    <property type="entry name" value="Putative cyclase"/>
    <property type="match status" value="1"/>
</dbReference>
<dbReference type="Proteomes" id="UP001489004">
    <property type="component" value="Unassembled WGS sequence"/>
</dbReference>
<dbReference type="GO" id="GO:0019441">
    <property type="term" value="P:L-tryptophan catabolic process to kynurenine"/>
    <property type="evidence" value="ECO:0007669"/>
    <property type="project" value="InterPro"/>
</dbReference>
<dbReference type="InterPro" id="IPR037175">
    <property type="entry name" value="KFase_sf"/>
</dbReference>
<evidence type="ECO:0000256" key="2">
    <source>
        <dbReference type="ARBA" id="ARBA00007865"/>
    </source>
</evidence>
<dbReference type="PANTHER" id="PTHR31118:SF12">
    <property type="entry name" value="CYCLASE-LIKE PROTEIN 2"/>
    <property type="match status" value="1"/>
</dbReference>
<reference evidence="4 5" key="1">
    <citation type="journal article" date="2024" name="Nat. Commun.">
        <title>Phylogenomics reveals the evolutionary origins of lichenization in chlorophyte algae.</title>
        <authorList>
            <person name="Puginier C."/>
            <person name="Libourel C."/>
            <person name="Otte J."/>
            <person name="Skaloud P."/>
            <person name="Haon M."/>
            <person name="Grisel S."/>
            <person name="Petersen M."/>
            <person name="Berrin J.G."/>
            <person name="Delaux P.M."/>
            <person name="Dal Grande F."/>
            <person name="Keller J."/>
        </authorList>
    </citation>
    <scope>NUCLEOTIDE SEQUENCE [LARGE SCALE GENOMIC DNA]</scope>
    <source>
        <strain evidence="4 5">SAG 2043</strain>
    </source>
</reference>
<accession>A0AAW1PNR6</accession>
<evidence type="ECO:0000256" key="3">
    <source>
        <dbReference type="ARBA" id="ARBA00022530"/>
    </source>
</evidence>
<protein>
    <recommendedName>
        <fullName evidence="6">Cyclase</fullName>
    </recommendedName>
</protein>
<dbReference type="Pfam" id="PF04199">
    <property type="entry name" value="Cyclase"/>
    <property type="match status" value="1"/>
</dbReference>
<evidence type="ECO:0000313" key="5">
    <source>
        <dbReference type="Proteomes" id="UP001489004"/>
    </source>
</evidence>
<keyword evidence="3" id="KW-0272">Extracellular matrix</keyword>